<evidence type="ECO:0008006" key="4">
    <source>
        <dbReference type="Google" id="ProtNLM"/>
    </source>
</evidence>
<dbReference type="AlphaFoldDB" id="A0A1Y1V7A6"/>
<dbReference type="Pfam" id="PF14262">
    <property type="entry name" value="Cthe_2159"/>
    <property type="match status" value="1"/>
</dbReference>
<reference evidence="2 3" key="1">
    <citation type="submission" date="2016-08" db="EMBL/GenBank/DDBJ databases">
        <title>Genomes of anaerobic fungi encode conserved fungal cellulosomes for biomass hydrolysis.</title>
        <authorList>
            <consortium name="DOE Joint Genome Institute"/>
            <person name="Haitjema C.H."/>
            <person name="Gilmore S.P."/>
            <person name="Henske J.K."/>
            <person name="Solomon K.V."/>
            <person name="De Groot R."/>
            <person name="Kuo A."/>
            <person name="Mondo S.J."/>
            <person name="Salamov A.A."/>
            <person name="Labutti K."/>
            <person name="Zhao Z."/>
            <person name="Chiniquy J."/>
            <person name="Barry K."/>
            <person name="Brewer H.M."/>
            <person name="Purvine S.O."/>
            <person name="Wright A.T."/>
            <person name="Boxma B."/>
            <person name="Van Alen T."/>
            <person name="Hackstein J.H."/>
            <person name="Baker S.E."/>
            <person name="Grigoriev I.V."/>
            <person name="O'Malley M.A."/>
        </authorList>
    </citation>
    <scope>NUCLEOTIDE SEQUENCE [LARGE SCALE GENOMIC DNA]</scope>
    <source>
        <strain evidence="3">finn</strain>
    </source>
</reference>
<protein>
    <recommendedName>
        <fullName evidence="4">Carbohydrate-binding domain-containing protein</fullName>
    </recommendedName>
</protein>
<dbReference type="InterPro" id="IPR025584">
    <property type="entry name" value="Cthe_2159"/>
</dbReference>
<evidence type="ECO:0000256" key="1">
    <source>
        <dbReference type="SAM" id="SignalP"/>
    </source>
</evidence>
<proteinExistence type="predicted"/>
<dbReference type="Proteomes" id="UP000193719">
    <property type="component" value="Unassembled WGS sequence"/>
</dbReference>
<evidence type="ECO:0000313" key="3">
    <source>
        <dbReference type="Proteomes" id="UP000193719"/>
    </source>
</evidence>
<organism evidence="2 3">
    <name type="scientific">Piromyces finnis</name>
    <dbReference type="NCBI Taxonomy" id="1754191"/>
    <lineage>
        <taxon>Eukaryota</taxon>
        <taxon>Fungi</taxon>
        <taxon>Fungi incertae sedis</taxon>
        <taxon>Chytridiomycota</taxon>
        <taxon>Chytridiomycota incertae sedis</taxon>
        <taxon>Neocallimastigomycetes</taxon>
        <taxon>Neocallimastigales</taxon>
        <taxon>Neocallimastigaceae</taxon>
        <taxon>Piromyces</taxon>
    </lineage>
</organism>
<sequence length="609" mass="65175">MKFSNILTFIAGIAMAYSAVIPESYNEELSISEDIENAINVDVNDVAEIVENSDGEASDDYAVLSADENDVSVELSDDENVEVTTTTFVQPTTTVEIPTTTVVDEPTNAPLKLTPGPVSCSYKKKDIDDKFNNKSDNKITCKGTDCKINGKGAVVSNGVVTITSAGNYILQGELKGQVSIEAPETDYIHLILDNISIKSEAGPAIKAISAEKVTLTLVGQNSLIDSENYVINDKEPDASLYADTDLSINGNGDLDITGNFGTALHCTKNLKLVAGNINVEAKDKGIKAKNSICINETNVNINSVNTAIKVTNTKKADKGYIVIDNGNVTISTKNDAIHGETHLTVNDGFIDILDCNEGMEAQMIDILGGEIHIKTHNDGMNASMVNKVKQEKPMGPPPNFDPNSPPPMPVIGPEATDGSMYINIVGGKTFITAQDDTDIDGIDSNGILYIGGQAEVYVDLQYGKIYGDFAALDSDGYNLVTGDATVVAASAYLSWEDAAQFMTEEEAKNRPPPPPPSANARGTIYRPYIYIMETEMTKQPGKTKITLEDDDGSVIASYVPDHSYDRILIVSPKLVAGKSYKLTAGSFVMNVEASPSDEGDLKAPSVDGF</sequence>
<reference evidence="2 3" key="2">
    <citation type="submission" date="2016-08" db="EMBL/GenBank/DDBJ databases">
        <title>Pervasive Adenine N6-methylation of Active Genes in Fungi.</title>
        <authorList>
            <consortium name="DOE Joint Genome Institute"/>
            <person name="Mondo S.J."/>
            <person name="Dannebaum R.O."/>
            <person name="Kuo R.C."/>
            <person name="Labutti K."/>
            <person name="Haridas S."/>
            <person name="Kuo A."/>
            <person name="Salamov A."/>
            <person name="Ahrendt S.R."/>
            <person name="Lipzen A."/>
            <person name="Sullivan W."/>
            <person name="Andreopoulos W.B."/>
            <person name="Clum A."/>
            <person name="Lindquist E."/>
            <person name="Daum C."/>
            <person name="Ramamoorthy G.K."/>
            <person name="Gryganskyi A."/>
            <person name="Culley D."/>
            <person name="Magnuson J.K."/>
            <person name="James T.Y."/>
            <person name="O'Malley M.A."/>
            <person name="Stajich J.E."/>
            <person name="Spatafora J.W."/>
            <person name="Visel A."/>
            <person name="Grigoriev I.V."/>
        </authorList>
    </citation>
    <scope>NUCLEOTIDE SEQUENCE [LARGE SCALE GENOMIC DNA]</scope>
    <source>
        <strain evidence="3">finn</strain>
    </source>
</reference>
<keyword evidence="1" id="KW-0732">Signal</keyword>
<feature type="signal peptide" evidence="1">
    <location>
        <begin position="1"/>
        <end position="18"/>
    </location>
</feature>
<evidence type="ECO:0000313" key="2">
    <source>
        <dbReference type="EMBL" id="ORX49006.1"/>
    </source>
</evidence>
<dbReference type="STRING" id="1754191.A0A1Y1V7A6"/>
<keyword evidence="3" id="KW-1185">Reference proteome</keyword>
<dbReference type="EMBL" id="MCFH01000025">
    <property type="protein sequence ID" value="ORX49006.1"/>
    <property type="molecule type" value="Genomic_DNA"/>
</dbReference>
<name>A0A1Y1V7A6_9FUNG</name>
<gene>
    <name evidence="2" type="ORF">BCR36DRAFT_584115</name>
</gene>
<accession>A0A1Y1V7A6</accession>
<feature type="chain" id="PRO_5011001477" description="Carbohydrate-binding domain-containing protein" evidence="1">
    <location>
        <begin position="19"/>
        <end position="609"/>
    </location>
</feature>
<dbReference type="OrthoDB" id="2140054at2759"/>
<comment type="caution">
    <text evidence="2">The sequence shown here is derived from an EMBL/GenBank/DDBJ whole genome shotgun (WGS) entry which is preliminary data.</text>
</comment>